<feature type="compositionally biased region" description="Low complexity" evidence="1">
    <location>
        <begin position="510"/>
        <end position="521"/>
    </location>
</feature>
<feature type="region of interest" description="Disordered" evidence="1">
    <location>
        <begin position="325"/>
        <end position="374"/>
    </location>
</feature>
<reference evidence="2 3" key="1">
    <citation type="submission" date="2018-11" db="EMBL/GenBank/DDBJ databases">
        <title>Genome assembly of Steccherinum ochraceum LE-BIN_3174, the white-rot fungus of the Steccherinaceae family (The Residual Polyporoid clade, Polyporales, Basidiomycota).</title>
        <authorList>
            <person name="Fedorova T.V."/>
            <person name="Glazunova O.A."/>
            <person name="Landesman E.O."/>
            <person name="Moiseenko K.V."/>
            <person name="Psurtseva N.V."/>
            <person name="Savinova O.S."/>
            <person name="Shakhova N.V."/>
            <person name="Tyazhelova T.V."/>
            <person name="Vasina D.V."/>
        </authorList>
    </citation>
    <scope>NUCLEOTIDE SEQUENCE [LARGE SCALE GENOMIC DNA]</scope>
    <source>
        <strain evidence="2 3">LE-BIN_3174</strain>
    </source>
</reference>
<feature type="region of interest" description="Disordered" evidence="1">
    <location>
        <begin position="1"/>
        <end position="91"/>
    </location>
</feature>
<dbReference type="Proteomes" id="UP000292702">
    <property type="component" value="Unassembled WGS sequence"/>
</dbReference>
<gene>
    <name evidence="2" type="ORF">EIP91_003936</name>
</gene>
<evidence type="ECO:0000313" key="2">
    <source>
        <dbReference type="EMBL" id="TCD70307.1"/>
    </source>
</evidence>
<feature type="compositionally biased region" description="Polar residues" evidence="1">
    <location>
        <begin position="234"/>
        <end position="246"/>
    </location>
</feature>
<feature type="compositionally biased region" description="Basic and acidic residues" evidence="1">
    <location>
        <begin position="591"/>
        <end position="602"/>
    </location>
</feature>
<feature type="compositionally biased region" description="Basic and acidic residues" evidence="1">
    <location>
        <begin position="742"/>
        <end position="756"/>
    </location>
</feature>
<evidence type="ECO:0000313" key="3">
    <source>
        <dbReference type="Proteomes" id="UP000292702"/>
    </source>
</evidence>
<feature type="compositionally biased region" description="Basic and acidic residues" evidence="1">
    <location>
        <begin position="694"/>
        <end position="708"/>
    </location>
</feature>
<feature type="compositionally biased region" description="Polar residues" evidence="1">
    <location>
        <begin position="671"/>
        <end position="686"/>
    </location>
</feature>
<feature type="region of interest" description="Disordered" evidence="1">
    <location>
        <begin position="390"/>
        <end position="777"/>
    </location>
</feature>
<feature type="compositionally biased region" description="Low complexity" evidence="1">
    <location>
        <begin position="762"/>
        <end position="777"/>
    </location>
</feature>
<comment type="caution">
    <text evidence="2">The sequence shown here is derived from an EMBL/GenBank/DDBJ whole genome shotgun (WGS) entry which is preliminary data.</text>
</comment>
<feature type="compositionally biased region" description="Basic and acidic residues" evidence="1">
    <location>
        <begin position="453"/>
        <end position="504"/>
    </location>
</feature>
<feature type="compositionally biased region" description="Gly residues" evidence="1">
    <location>
        <begin position="390"/>
        <end position="400"/>
    </location>
</feature>
<dbReference type="EMBL" id="RWJN01000023">
    <property type="protein sequence ID" value="TCD70307.1"/>
    <property type="molecule type" value="Genomic_DNA"/>
</dbReference>
<evidence type="ECO:0000256" key="1">
    <source>
        <dbReference type="SAM" id="MobiDB-lite"/>
    </source>
</evidence>
<feature type="compositionally biased region" description="Polar residues" evidence="1">
    <location>
        <begin position="523"/>
        <end position="535"/>
    </location>
</feature>
<feature type="compositionally biased region" description="Basic and acidic residues" evidence="1">
    <location>
        <begin position="543"/>
        <end position="577"/>
    </location>
</feature>
<feature type="compositionally biased region" description="Acidic residues" evidence="1">
    <location>
        <begin position="647"/>
        <end position="656"/>
    </location>
</feature>
<feature type="compositionally biased region" description="Polar residues" evidence="1">
    <location>
        <begin position="432"/>
        <end position="441"/>
    </location>
</feature>
<sequence length="777" mass="79226">MAGVPPIIPPVATEQGLHTPSQEWADKTTTALRDPATTGTANSMNPTTQQVLSSTSASVPPPTARAPSGDPRVPGAFQSDDLDHQTTGMDMLKEKVSDAATSVGETAKQYLPQAAQYLPKSVVETVQGYLPAQSAQETTQASTHDIPHRTSLPSTEITGAGDHEHVGGVGSLPGTVGETGVARLPDETPTPYNEPSAGAGSTGTVGVAGGAGAVAGLGGVAQAVKTRVMGSENANTTLPSYETTGAQPGEHVGAGVGALPGHLSEPGVARLPDEHSTSTSSRQAGDSHAAGGLDKDFAAGATGAGLGITGAGAAAAAYKSSEKNVALPGGMDDRTSGVGAGGDLNTHHSQARPAVSPDSQYSQPSFHQDSSKATGVAAVGASGAAAGGMLAGGGFGGREQGQGQQPLTTSPSDSQTVGDSQKSAMESRGTHTDTTATSNANVAPIPSSAKADATGKEGEKVGRELKSGGLEKETQFSGAEGKKDTSDSQKDKKENHEEKKETHKGAPNKGSDSSSAAGLAAHRSSSPHTPLNTGTCIDDLSEDEKAREREVVKVRAMGHSEREDKLRSDSGLRERMGMGDPGIERSAFAGRGDDERDDEGRPLELQANMREATTKARSHGLGREGATWGGVDIGGDKYRRHGRKEEEVEEGEDGDGYDTNYHPADLHPGSSDPSSTKPQQPSSETGQGLGASEASKKEGVSEKAHERSGTQSSSSSKDAGKKKVGFMEKMKGEAKVLLGHLEGGKKGEEKVEEGKRIKSGLPAKAAEGGAPAEGHKA</sequence>
<feature type="compositionally biased region" description="Polar residues" evidence="1">
    <location>
        <begin position="357"/>
        <end position="372"/>
    </location>
</feature>
<accession>A0A4V2MXI9</accession>
<dbReference type="AlphaFoldDB" id="A0A4V2MXI9"/>
<name>A0A4V2MXI9_9APHY</name>
<feature type="region of interest" description="Disordered" evidence="1">
    <location>
        <begin position="234"/>
        <end position="291"/>
    </location>
</feature>
<proteinExistence type="predicted"/>
<feature type="compositionally biased region" description="Polar residues" evidence="1">
    <location>
        <begin position="16"/>
        <end position="52"/>
    </location>
</feature>
<feature type="compositionally biased region" description="Basic and acidic residues" evidence="1">
    <location>
        <begin position="718"/>
        <end position="734"/>
    </location>
</feature>
<feature type="compositionally biased region" description="Polar residues" evidence="1">
    <location>
        <begin position="406"/>
        <end position="424"/>
    </location>
</feature>
<protein>
    <submittedName>
        <fullName evidence="2">Uncharacterized protein</fullName>
    </submittedName>
</protein>
<dbReference type="OrthoDB" id="2804416at2759"/>
<keyword evidence="3" id="KW-1185">Reference proteome</keyword>
<organism evidence="2 3">
    <name type="scientific">Steccherinum ochraceum</name>
    <dbReference type="NCBI Taxonomy" id="92696"/>
    <lineage>
        <taxon>Eukaryota</taxon>
        <taxon>Fungi</taxon>
        <taxon>Dikarya</taxon>
        <taxon>Basidiomycota</taxon>
        <taxon>Agaricomycotina</taxon>
        <taxon>Agaricomycetes</taxon>
        <taxon>Polyporales</taxon>
        <taxon>Steccherinaceae</taxon>
        <taxon>Steccherinum</taxon>
    </lineage>
</organism>